<dbReference type="Proteomes" id="UP000214365">
    <property type="component" value="Unassembled WGS sequence"/>
</dbReference>
<keyword evidence="5" id="KW-1185">Reference proteome</keyword>
<evidence type="ECO:0000313" key="4">
    <source>
        <dbReference type="EMBL" id="OKL56976.1"/>
    </source>
</evidence>
<organism evidence="4 5">
    <name type="scientific">Talaromyces atroroseus</name>
    <dbReference type="NCBI Taxonomy" id="1441469"/>
    <lineage>
        <taxon>Eukaryota</taxon>
        <taxon>Fungi</taxon>
        <taxon>Dikarya</taxon>
        <taxon>Ascomycota</taxon>
        <taxon>Pezizomycotina</taxon>
        <taxon>Eurotiomycetes</taxon>
        <taxon>Eurotiomycetidae</taxon>
        <taxon>Eurotiales</taxon>
        <taxon>Trichocomaceae</taxon>
        <taxon>Talaromyces</taxon>
        <taxon>Talaromyces sect. Trachyspermi</taxon>
    </lineage>
</organism>
<keyword evidence="1" id="KW-0808">Transferase</keyword>
<dbReference type="Gene3D" id="3.30.559.10">
    <property type="entry name" value="Chloramphenicol acetyltransferase-like domain"/>
    <property type="match status" value="2"/>
</dbReference>
<accession>A0A225APU7</accession>
<keyword evidence="2" id="KW-0012">Acyltransferase</keyword>
<name>A0A225APU7_TALAT</name>
<evidence type="ECO:0000256" key="2">
    <source>
        <dbReference type="ARBA" id="ARBA00023315"/>
    </source>
</evidence>
<dbReference type="InterPro" id="IPR023213">
    <property type="entry name" value="CAT-like_dom_sf"/>
</dbReference>
<dbReference type="EMBL" id="LFMY01000013">
    <property type="protein sequence ID" value="OKL56976.1"/>
    <property type="molecule type" value="Genomic_DNA"/>
</dbReference>
<evidence type="ECO:0000259" key="3">
    <source>
        <dbReference type="Pfam" id="PF22664"/>
    </source>
</evidence>
<dbReference type="PANTHER" id="PTHR31896">
    <property type="entry name" value="FAMILY REGULATORY PROTEIN, PUTATIVE (AFU_ORTHOLOGUE AFUA_3G14730)-RELATED"/>
    <property type="match status" value="1"/>
</dbReference>
<evidence type="ECO:0000313" key="5">
    <source>
        <dbReference type="Proteomes" id="UP000214365"/>
    </source>
</evidence>
<dbReference type="InterPro" id="IPR051283">
    <property type="entry name" value="Sec_Metabolite_Acyltrans"/>
</dbReference>
<dbReference type="RefSeq" id="XP_020117097.1">
    <property type="nucleotide sequence ID" value="XM_020263007.1"/>
</dbReference>
<evidence type="ECO:0000256" key="1">
    <source>
        <dbReference type="ARBA" id="ARBA00022679"/>
    </source>
</evidence>
<comment type="caution">
    <text evidence="4">The sequence shown here is derived from an EMBL/GenBank/DDBJ whole genome shotgun (WGS) entry which is preliminary data.</text>
</comment>
<dbReference type="GeneID" id="31007537"/>
<sequence length="467" mass="51949">MANTQRSSNLPPLTAIERIGPKGYLRYVFPFELAEDYNLDEVVRILTAGYNEAKEHIAALNCEAVPDLKWKQAGVLKLQSLPDGAIQDILVKDLRDTDAFQQSYSQLKSINFPVSAFDDELLCRRSVWPTPGERLPVSLLQANFIRGGLILTWCILHMFGDGKSFHVWSKIWAEGCRRAQNLDIPEPYVLDDAVFADRERVMKPSGRNHGLPENHPEYVILPFTPQGAPLKMLSRENRGQVFYFSPERLAALKNDAAPGNAKHASDVKWISTNDAVSALLWRTVMAMQSPLESLDGDPVSVFNIAIDGRQRADPPLHPETLGCFLEYIAVSCPIREILSSDNVADLAVSIRKAVIRADGQFTDDLVTLIDRLEDVDRLIPTAFLDVPGYNCVQSSWATFDLYTLDWGPALGGRIQAVRSPSVGIINGLQVVMPPPPEGGMEILVSVEASCLEKLLTEPLWMKYAIPR</sequence>
<dbReference type="Pfam" id="PF22664">
    <property type="entry name" value="TRI-like_N"/>
    <property type="match status" value="1"/>
</dbReference>
<feature type="domain" description="Trichothecene 3-O-acetyltransferase-like N-terminal" evidence="3">
    <location>
        <begin position="24"/>
        <end position="161"/>
    </location>
</feature>
<dbReference type="GO" id="GO:0016746">
    <property type="term" value="F:acyltransferase activity"/>
    <property type="evidence" value="ECO:0007669"/>
    <property type="project" value="UniProtKB-KW"/>
</dbReference>
<dbReference type="OrthoDB" id="1862401at2759"/>
<protein>
    <recommendedName>
        <fullName evidence="3">Trichothecene 3-O-acetyltransferase-like N-terminal domain-containing protein</fullName>
    </recommendedName>
</protein>
<gene>
    <name evidence="4" type="ORF">UA08_07781</name>
</gene>
<dbReference type="STRING" id="1441469.A0A225APU7"/>
<proteinExistence type="predicted"/>
<reference evidence="4 5" key="1">
    <citation type="submission" date="2015-06" db="EMBL/GenBank/DDBJ databases">
        <title>Talaromyces atroroseus IBT 11181 draft genome.</title>
        <authorList>
            <person name="Rasmussen K.B."/>
            <person name="Rasmussen S."/>
            <person name="Petersen B."/>
            <person name="Sicheritz-Ponten T."/>
            <person name="Mortensen U.H."/>
            <person name="Thrane U."/>
        </authorList>
    </citation>
    <scope>NUCLEOTIDE SEQUENCE [LARGE SCALE GENOMIC DNA]</scope>
    <source>
        <strain evidence="4 5">IBT 11181</strain>
    </source>
</reference>
<dbReference type="PANTHER" id="PTHR31896:SF64">
    <property type="entry name" value="TRICHOTHECENE 3-O-ACETYLTRANSFERASE"/>
    <property type="match status" value="1"/>
</dbReference>
<dbReference type="AlphaFoldDB" id="A0A225APU7"/>
<dbReference type="InterPro" id="IPR054710">
    <property type="entry name" value="Tri101-like_N"/>
</dbReference>